<dbReference type="PANTHER" id="PTHR12210">
    <property type="entry name" value="DULLARD PROTEIN PHOSPHATASE"/>
    <property type="match status" value="1"/>
</dbReference>
<dbReference type="EMBL" id="KV407458">
    <property type="protein sequence ID" value="KZF22655.1"/>
    <property type="molecule type" value="Genomic_DNA"/>
</dbReference>
<feature type="compositionally biased region" description="Polar residues" evidence="2">
    <location>
        <begin position="173"/>
        <end position="210"/>
    </location>
</feature>
<dbReference type="STRING" id="1328760.A0A165GVP6"/>
<dbReference type="Gene3D" id="3.40.50.1000">
    <property type="entry name" value="HAD superfamily/HAD-like"/>
    <property type="match status" value="1"/>
</dbReference>
<organism evidence="4 5">
    <name type="scientific">Xylona heveae (strain CBS 132557 / TC161)</name>
    <dbReference type="NCBI Taxonomy" id="1328760"/>
    <lineage>
        <taxon>Eukaryota</taxon>
        <taxon>Fungi</taxon>
        <taxon>Dikarya</taxon>
        <taxon>Ascomycota</taxon>
        <taxon>Pezizomycotina</taxon>
        <taxon>Xylonomycetes</taxon>
        <taxon>Xylonales</taxon>
        <taxon>Xylonaceae</taxon>
        <taxon>Xylona</taxon>
    </lineage>
</organism>
<dbReference type="GO" id="GO:0015031">
    <property type="term" value="P:protein transport"/>
    <property type="evidence" value="ECO:0007669"/>
    <property type="project" value="UniProtKB-KW"/>
</dbReference>
<dbReference type="InterPro" id="IPR004274">
    <property type="entry name" value="FCP1_dom"/>
</dbReference>
<feature type="domain" description="FCP1 homology" evidence="3">
    <location>
        <begin position="260"/>
        <end position="438"/>
    </location>
</feature>
<accession>A0A165GVP6</accession>
<evidence type="ECO:0000259" key="3">
    <source>
        <dbReference type="PROSITE" id="PS50969"/>
    </source>
</evidence>
<dbReference type="PROSITE" id="PS50969">
    <property type="entry name" value="FCP1"/>
    <property type="match status" value="1"/>
</dbReference>
<dbReference type="InParanoid" id="A0A165GVP6"/>
<feature type="compositionally biased region" description="Low complexity" evidence="2">
    <location>
        <begin position="59"/>
        <end position="79"/>
    </location>
</feature>
<dbReference type="SMART" id="SM00577">
    <property type="entry name" value="CPDc"/>
    <property type="match status" value="1"/>
</dbReference>
<keyword evidence="5" id="KW-1185">Reference proteome</keyword>
<dbReference type="AlphaFoldDB" id="A0A165GVP6"/>
<evidence type="ECO:0000256" key="2">
    <source>
        <dbReference type="SAM" id="MobiDB-lite"/>
    </source>
</evidence>
<feature type="region of interest" description="Disordered" evidence="2">
    <location>
        <begin position="1"/>
        <end position="129"/>
    </location>
</feature>
<dbReference type="Proteomes" id="UP000076632">
    <property type="component" value="Unassembled WGS sequence"/>
</dbReference>
<gene>
    <name evidence="4" type="ORF">L228DRAFT_220257</name>
</gene>
<protein>
    <recommendedName>
        <fullName evidence="1">Mitochondrial import inner membrane translocase subunit TIM50</fullName>
    </recommendedName>
</protein>
<dbReference type="InterPro" id="IPR050365">
    <property type="entry name" value="TIM50"/>
</dbReference>
<comment type="function">
    <text evidence="1">Essential component of the TIM23 complex, a complex that mediates the translocation of transit peptide-containing proteins across the mitochondrial inner membrane.</text>
</comment>
<keyword evidence="1" id="KW-0813">Transport</keyword>
<dbReference type="InterPro" id="IPR023214">
    <property type="entry name" value="HAD_sf"/>
</dbReference>
<keyword evidence="1" id="KW-0496">Mitochondrion</keyword>
<dbReference type="OrthoDB" id="1711508at2759"/>
<feature type="compositionally biased region" description="Polar residues" evidence="2">
    <location>
        <begin position="13"/>
        <end position="36"/>
    </location>
</feature>
<sequence length="471" mass="53178">MAKKKKGTKRESATLNDETGANASSVTGQRQSTHNQPPDEPPMPFPSVRSLEKGRRNTGPSTDSSSASAIAGSAFGKSSPLPTGQLRQYPDRSAERCRPSREENGIGRQDNIKTNHLPDISQASPRPGSLMLSEISRRETAGTRNPDYKSHTNSIGDRYDAFRNMRYRQVANTEISDANNKNGNSNDGLRKTWPQTPKANTSPKGNNTGANRPVSFDNLVLRTPSTGRKQWRRTKEIALPPPSPIAQYIQKSETPPQKLQHPQPILVILDLNGTLVHRPDRKQPHKFVGRPRVFDFLEYLLSRYSVMIWSSARPENVKLMCNKLFSKDQRAELVAEWGRDQLDLTPAQYNQKVQVYKRLEKVWSNQLIAQRYPEDQVFPRQSSLGSAWDQSNTVLIDDTCLKAAGQPYNLVEIPEFANRPEQLKTDVLAQVVAYLEELRSQANVSSFVRTRPFRMNDGWDFTWSNVQPDLV</sequence>
<proteinExistence type="inferred from homology"/>
<feature type="region of interest" description="Disordered" evidence="2">
    <location>
        <begin position="173"/>
        <end position="214"/>
    </location>
</feature>
<dbReference type="SUPFAM" id="SSF56784">
    <property type="entry name" value="HAD-like"/>
    <property type="match status" value="1"/>
</dbReference>
<dbReference type="Pfam" id="PF03031">
    <property type="entry name" value="NIF"/>
    <property type="match status" value="1"/>
</dbReference>
<keyword evidence="1" id="KW-0809">Transit peptide</keyword>
<keyword evidence="1" id="KW-0811">Translocation</keyword>
<dbReference type="RefSeq" id="XP_018188210.1">
    <property type="nucleotide sequence ID" value="XM_018330236.1"/>
</dbReference>
<evidence type="ECO:0000313" key="5">
    <source>
        <dbReference type="Proteomes" id="UP000076632"/>
    </source>
</evidence>
<dbReference type="GeneID" id="28895373"/>
<comment type="subcellular location">
    <subcellularLocation>
        <location evidence="1">Mitochondrion inner membrane</location>
        <topology evidence="1">Single-pass membrane protein</topology>
    </subcellularLocation>
</comment>
<name>A0A165GVP6_XYLHT</name>
<keyword evidence="1" id="KW-0653">Protein transport</keyword>
<reference evidence="4 5" key="1">
    <citation type="journal article" date="2016" name="Fungal Biol.">
        <title>The genome of Xylona heveae provides a window into fungal endophytism.</title>
        <authorList>
            <person name="Gazis R."/>
            <person name="Kuo A."/>
            <person name="Riley R."/>
            <person name="LaButti K."/>
            <person name="Lipzen A."/>
            <person name="Lin J."/>
            <person name="Amirebrahimi M."/>
            <person name="Hesse C.N."/>
            <person name="Spatafora J.W."/>
            <person name="Henrissat B."/>
            <person name="Hainaut M."/>
            <person name="Grigoriev I.V."/>
            <person name="Hibbett D.S."/>
        </authorList>
    </citation>
    <scope>NUCLEOTIDE SEQUENCE [LARGE SCALE GENOMIC DNA]</scope>
    <source>
        <strain evidence="4 5">TC161</strain>
    </source>
</reference>
<feature type="compositionally biased region" description="Basic and acidic residues" evidence="2">
    <location>
        <begin position="89"/>
        <end position="113"/>
    </location>
</feature>
<comment type="subunit">
    <text evidence="1">Component of the TIM23 complex.</text>
</comment>
<comment type="similarity">
    <text evidence="1">Belongs to the TIM50 family.</text>
</comment>
<dbReference type="GO" id="GO:0005744">
    <property type="term" value="C:TIM23 mitochondrial import inner membrane translocase complex"/>
    <property type="evidence" value="ECO:0007669"/>
    <property type="project" value="UniProtKB-UniRule"/>
</dbReference>
<dbReference type="InterPro" id="IPR036412">
    <property type="entry name" value="HAD-like_sf"/>
</dbReference>
<evidence type="ECO:0000313" key="4">
    <source>
        <dbReference type="EMBL" id="KZF22655.1"/>
    </source>
</evidence>
<evidence type="ECO:0000256" key="1">
    <source>
        <dbReference type="RuleBase" id="RU365079"/>
    </source>
</evidence>